<sequence length="111" mass="12687">MSGIVSDDLIDEIFVRLPPKSFIRCTSLSKALASRILSSHFLNKQILQSAKRQQIVFYHSLDALLDIRLFILHVERLYGPPVEGYFSLCDEFTIQDKLLTILLGHAMGYFV</sequence>
<dbReference type="EMBL" id="JARYMX010000008">
    <property type="protein sequence ID" value="KAJ9538572.1"/>
    <property type="molecule type" value="Genomic_DNA"/>
</dbReference>
<name>A0AA38SSS0_9ASTR</name>
<accession>A0AA38SSS0</accession>
<protein>
    <recommendedName>
        <fullName evidence="1">F-box domain-containing protein</fullName>
    </recommendedName>
</protein>
<comment type="caution">
    <text evidence="2">The sequence shown here is derived from an EMBL/GenBank/DDBJ whole genome shotgun (WGS) entry which is preliminary data.</text>
</comment>
<feature type="domain" description="F-box" evidence="1">
    <location>
        <begin position="7"/>
        <end position="42"/>
    </location>
</feature>
<keyword evidence="3" id="KW-1185">Reference proteome</keyword>
<evidence type="ECO:0000259" key="1">
    <source>
        <dbReference type="Pfam" id="PF00646"/>
    </source>
</evidence>
<dbReference type="InterPro" id="IPR001810">
    <property type="entry name" value="F-box_dom"/>
</dbReference>
<dbReference type="InterPro" id="IPR036047">
    <property type="entry name" value="F-box-like_dom_sf"/>
</dbReference>
<dbReference type="AlphaFoldDB" id="A0AA38SSS0"/>
<organism evidence="2 3">
    <name type="scientific">Centaurea solstitialis</name>
    <name type="common">yellow star-thistle</name>
    <dbReference type="NCBI Taxonomy" id="347529"/>
    <lineage>
        <taxon>Eukaryota</taxon>
        <taxon>Viridiplantae</taxon>
        <taxon>Streptophyta</taxon>
        <taxon>Embryophyta</taxon>
        <taxon>Tracheophyta</taxon>
        <taxon>Spermatophyta</taxon>
        <taxon>Magnoliopsida</taxon>
        <taxon>eudicotyledons</taxon>
        <taxon>Gunneridae</taxon>
        <taxon>Pentapetalae</taxon>
        <taxon>asterids</taxon>
        <taxon>campanulids</taxon>
        <taxon>Asterales</taxon>
        <taxon>Asteraceae</taxon>
        <taxon>Carduoideae</taxon>
        <taxon>Cardueae</taxon>
        <taxon>Centaureinae</taxon>
        <taxon>Centaurea</taxon>
    </lineage>
</organism>
<dbReference type="Pfam" id="PF00646">
    <property type="entry name" value="F-box"/>
    <property type="match status" value="1"/>
</dbReference>
<evidence type="ECO:0000313" key="2">
    <source>
        <dbReference type="EMBL" id="KAJ9538572.1"/>
    </source>
</evidence>
<dbReference type="Proteomes" id="UP001172457">
    <property type="component" value="Chromosome 8"/>
</dbReference>
<reference evidence="2" key="1">
    <citation type="submission" date="2023-03" db="EMBL/GenBank/DDBJ databases">
        <title>Chromosome-scale reference genome and RAD-based genetic map of yellow starthistle (Centaurea solstitialis) reveal putative structural variation and QTLs associated with invader traits.</title>
        <authorList>
            <person name="Reatini B."/>
            <person name="Cang F.A."/>
            <person name="Jiang Q."/>
            <person name="Mckibben M.T.W."/>
            <person name="Barker M.S."/>
            <person name="Rieseberg L.H."/>
            <person name="Dlugosch K.M."/>
        </authorList>
    </citation>
    <scope>NUCLEOTIDE SEQUENCE</scope>
    <source>
        <strain evidence="2">CAN-66</strain>
        <tissue evidence="2">Leaf</tissue>
    </source>
</reference>
<proteinExistence type="predicted"/>
<dbReference type="SUPFAM" id="SSF81383">
    <property type="entry name" value="F-box domain"/>
    <property type="match status" value="1"/>
</dbReference>
<evidence type="ECO:0000313" key="3">
    <source>
        <dbReference type="Proteomes" id="UP001172457"/>
    </source>
</evidence>
<gene>
    <name evidence="2" type="ORF">OSB04_031305</name>
</gene>